<name>A0ABN4C413_BIBTR</name>
<organism evidence="1 2">
    <name type="scientific">Bibersteinia trehalosi USDA-ARS-USMARC-189</name>
    <dbReference type="NCBI Taxonomy" id="1263831"/>
    <lineage>
        <taxon>Bacteria</taxon>
        <taxon>Pseudomonadati</taxon>
        <taxon>Pseudomonadota</taxon>
        <taxon>Gammaproteobacteria</taxon>
        <taxon>Pasteurellales</taxon>
        <taxon>Pasteurellaceae</taxon>
        <taxon>Bibersteinia</taxon>
    </lineage>
</organism>
<dbReference type="Proteomes" id="UP000019092">
    <property type="component" value="Chromosome"/>
</dbReference>
<sequence>MFHDLDKTEYIEYTNFFMDCNQFFLCKRLGFRKNLQNVWIYHPNGLNLDALFATLTCAKKSL</sequence>
<dbReference type="EMBL" id="CP006955">
    <property type="protein sequence ID" value="AHG84599.1"/>
    <property type="molecule type" value="Genomic_DNA"/>
</dbReference>
<evidence type="ECO:0000313" key="1">
    <source>
        <dbReference type="EMBL" id="AHG84599.1"/>
    </source>
</evidence>
<reference evidence="1 2" key="1">
    <citation type="submission" date="2013-12" db="EMBL/GenBank/DDBJ databases">
        <title>Annotation of the Bibersteinia trehalosi USDA-ARS-USMARC-189 complete genome.</title>
        <authorList>
            <person name="Harhay G.P."/>
            <person name="McVey S."/>
            <person name="Clawson M.L."/>
            <person name="Bono J."/>
            <person name="Heaton M.P."/>
            <person name="Chitko-Mckown C.G."/>
            <person name="Harhay D.M."/>
            <person name="Smith T.P.L."/>
        </authorList>
    </citation>
    <scope>NUCLEOTIDE SEQUENCE [LARGE SCALE GENOMIC DNA]</scope>
    <source>
        <strain evidence="1 2">USDA-ARS-USMARC-189</strain>
    </source>
</reference>
<protein>
    <submittedName>
        <fullName evidence="1">Uncharacterized protein</fullName>
    </submittedName>
</protein>
<evidence type="ECO:0000313" key="2">
    <source>
        <dbReference type="Proteomes" id="UP000019092"/>
    </source>
</evidence>
<gene>
    <name evidence="1" type="ORF">F543_17370</name>
</gene>
<keyword evidence="2" id="KW-1185">Reference proteome</keyword>
<proteinExistence type="predicted"/>
<accession>A0ABN4C413</accession>